<dbReference type="PANTHER" id="PTHR10680:SF28">
    <property type="entry name" value="SMP-30_GLUCONOLACTONASE_LRE-LIKE REGION DOMAIN-CONTAINING PROTEIN"/>
    <property type="match status" value="1"/>
</dbReference>
<evidence type="ECO:0000256" key="4">
    <source>
        <dbReference type="PROSITE-ProRule" id="PRU00504"/>
    </source>
</evidence>
<dbReference type="AlphaFoldDB" id="A0AAV7JPB7"/>
<evidence type="ECO:0000256" key="2">
    <source>
        <dbReference type="ARBA" id="ARBA00022737"/>
    </source>
</evidence>
<protein>
    <submittedName>
        <fullName evidence="5">Uncharacterized protein</fullName>
    </submittedName>
</protein>
<evidence type="ECO:0000256" key="1">
    <source>
        <dbReference type="ARBA" id="ARBA00022729"/>
    </source>
</evidence>
<dbReference type="InterPro" id="IPR036380">
    <property type="entry name" value="Isochorismatase-like_sf"/>
</dbReference>
<dbReference type="PROSITE" id="PS51125">
    <property type="entry name" value="NHL"/>
    <property type="match status" value="1"/>
</dbReference>
<dbReference type="Proteomes" id="UP001165289">
    <property type="component" value="Unassembled WGS sequence"/>
</dbReference>
<dbReference type="GO" id="GO:0005576">
    <property type="term" value="C:extracellular region"/>
    <property type="evidence" value="ECO:0007669"/>
    <property type="project" value="TreeGrafter"/>
</dbReference>
<gene>
    <name evidence="5" type="ORF">LOD99_7704</name>
</gene>
<evidence type="ECO:0000313" key="5">
    <source>
        <dbReference type="EMBL" id="KAI6650654.1"/>
    </source>
</evidence>
<dbReference type="PANTHER" id="PTHR10680">
    <property type="entry name" value="PEPTIDYL-GLYCINE ALPHA-AMIDATING MONOOXYGENASE"/>
    <property type="match status" value="1"/>
</dbReference>
<keyword evidence="1" id="KW-0732">Signal</keyword>
<dbReference type="Gene3D" id="2.120.10.30">
    <property type="entry name" value="TolB, C-terminal domain"/>
    <property type="match status" value="1"/>
</dbReference>
<accession>A0AAV7JPB7</accession>
<dbReference type="InterPro" id="IPR001258">
    <property type="entry name" value="NHL_repeat"/>
</dbReference>
<comment type="caution">
    <text evidence="5">The sequence shown here is derived from an EMBL/GenBank/DDBJ whole genome shotgun (WGS) entry which is preliminary data.</text>
</comment>
<evidence type="ECO:0000256" key="3">
    <source>
        <dbReference type="ARBA" id="ARBA00023180"/>
    </source>
</evidence>
<organism evidence="5 6">
    <name type="scientific">Oopsacas minuta</name>
    <dbReference type="NCBI Taxonomy" id="111878"/>
    <lineage>
        <taxon>Eukaryota</taxon>
        <taxon>Metazoa</taxon>
        <taxon>Porifera</taxon>
        <taxon>Hexactinellida</taxon>
        <taxon>Hexasterophora</taxon>
        <taxon>Lyssacinosida</taxon>
        <taxon>Leucopsacidae</taxon>
        <taxon>Oopsacas</taxon>
    </lineage>
</organism>
<evidence type="ECO:0000313" key="6">
    <source>
        <dbReference type="Proteomes" id="UP001165289"/>
    </source>
</evidence>
<dbReference type="SUPFAM" id="SSF52499">
    <property type="entry name" value="Isochorismatase-like hydrolases"/>
    <property type="match status" value="1"/>
</dbReference>
<dbReference type="Pfam" id="PF01436">
    <property type="entry name" value="NHL"/>
    <property type="match status" value="1"/>
</dbReference>
<dbReference type="InterPro" id="IPR011042">
    <property type="entry name" value="6-blade_b-propeller_TolB-like"/>
</dbReference>
<dbReference type="EMBL" id="JAKMXF010000310">
    <property type="protein sequence ID" value="KAI6650654.1"/>
    <property type="molecule type" value="Genomic_DNA"/>
</dbReference>
<dbReference type="SUPFAM" id="SSF63829">
    <property type="entry name" value="Calcium-dependent phosphotriesterase"/>
    <property type="match status" value="1"/>
</dbReference>
<sequence>MATVTSDTDILHLSYGKTIILLIDTQQAFTVGSWRQHVVPPDGVNAIIQAFQRCSLLLRDTPPSSLLIFSLCPFLLSNDFSLDPQVTRYITKEHKLVLKPGNCILDADGFESHIDYLLQAHPEVDSILIGGCTLTSCIRVSSCSVYNKYSDRLRVIVSMELCGARDDNYKKRCLSCMRKYIDRIYTKNCVECVKEGGDKMSPVEKAIADMRQVGSAEGKEWELDYSTKKQPVIVVGKNGRQDILKKPWGIAVTEDHVFVSDISLHALFQFSDFKLARTATIGSGEGELRCPRGLCTDYNGDVYLADCSNKRVCIYSGELKFVNCLGAQQLRFPVDVKVTPHSHFFSRSGHLINSYISKGIVCNPWYFCLDRSGNILISDYTDHDIKIFSPSGELIHTIGRIEHETEDNFVLCGIWYFSIRYYILL</sequence>
<keyword evidence="3" id="KW-0325">Glycoprotein</keyword>
<name>A0AAV7JPB7_9METZ</name>
<reference evidence="5 6" key="1">
    <citation type="journal article" date="2023" name="BMC Biol.">
        <title>The compact genome of the sponge Oopsacas minuta (Hexactinellida) is lacking key metazoan core genes.</title>
        <authorList>
            <person name="Santini S."/>
            <person name="Schenkelaars Q."/>
            <person name="Jourda C."/>
            <person name="Duchesne M."/>
            <person name="Belahbib H."/>
            <person name="Rocher C."/>
            <person name="Selva M."/>
            <person name="Riesgo A."/>
            <person name="Vervoort M."/>
            <person name="Leys S.P."/>
            <person name="Kodjabachian L."/>
            <person name="Le Bivic A."/>
            <person name="Borchiellini C."/>
            <person name="Claverie J.M."/>
            <person name="Renard E."/>
        </authorList>
    </citation>
    <scope>NUCLEOTIDE SEQUENCE [LARGE SCALE GENOMIC DNA]</scope>
    <source>
        <strain evidence="5">SPO-2</strain>
    </source>
</reference>
<keyword evidence="2" id="KW-0677">Repeat</keyword>
<proteinExistence type="predicted"/>
<keyword evidence="6" id="KW-1185">Reference proteome</keyword>
<feature type="repeat" description="NHL" evidence="4">
    <location>
        <begin position="275"/>
        <end position="318"/>
    </location>
</feature>